<keyword evidence="2" id="KW-1185">Reference proteome</keyword>
<protein>
    <submittedName>
        <fullName evidence="1">Uncharacterized protein</fullName>
    </submittedName>
</protein>
<dbReference type="AlphaFoldDB" id="A0A4R1R625"/>
<dbReference type="OrthoDB" id="2085728at2"/>
<dbReference type="RefSeq" id="WP_031391349.1">
    <property type="nucleotide sequence ID" value="NZ_JPNB01000002.1"/>
</dbReference>
<evidence type="ECO:0000313" key="2">
    <source>
        <dbReference type="Proteomes" id="UP000295718"/>
    </source>
</evidence>
<reference evidence="1 2" key="1">
    <citation type="submission" date="2019-03" db="EMBL/GenBank/DDBJ databases">
        <title>Genomic Encyclopedia of Type Strains, Phase IV (KMG-IV): sequencing the most valuable type-strain genomes for metagenomic binning, comparative biology and taxonomic classification.</title>
        <authorList>
            <person name="Goeker M."/>
        </authorList>
    </citation>
    <scope>NUCLEOTIDE SEQUENCE [LARGE SCALE GENOMIC DNA]</scope>
    <source>
        <strain evidence="1 2">DSM 100556</strain>
    </source>
</reference>
<name>A0A4R1R625_9FIRM</name>
<evidence type="ECO:0000313" key="1">
    <source>
        <dbReference type="EMBL" id="TCL61001.1"/>
    </source>
</evidence>
<proteinExistence type="predicted"/>
<dbReference type="Proteomes" id="UP000295718">
    <property type="component" value="Unassembled WGS sequence"/>
</dbReference>
<dbReference type="EMBL" id="SLUO01000001">
    <property type="protein sequence ID" value="TCL61001.1"/>
    <property type="molecule type" value="Genomic_DNA"/>
</dbReference>
<organism evidence="1 2">
    <name type="scientific">Kineothrix alysoides</name>
    <dbReference type="NCBI Taxonomy" id="1469948"/>
    <lineage>
        <taxon>Bacteria</taxon>
        <taxon>Bacillati</taxon>
        <taxon>Bacillota</taxon>
        <taxon>Clostridia</taxon>
        <taxon>Lachnospirales</taxon>
        <taxon>Lachnospiraceae</taxon>
        <taxon>Kineothrix</taxon>
    </lineage>
</organism>
<accession>A0A4R1R625</accession>
<sequence length="268" mass="30614">MYYNCKKRTFIIMMAVVEIAVLTSCAYKNNDKSDIYESSTIDIIDELEPKTNEPTVLEQNTNSNDFVDITILGTNTISINKNRIGDGDVYGVDHIDNKWSLSEIDDILNAIKGNWTIDGYVGFVAPTIYYLPERFDNISEDARSKAQNDYDEKVEIAKANIPVVNFSIKEYDGKDSDNNYIYVNDNYLSPISIVLSLDRSDDSYPIFKDQTAISGDFFAEYPVLYVKFFMDHSENGQTKEYKPATLVITSDNRFYILIDGAFYSLKNF</sequence>
<gene>
    <name evidence="1" type="ORF">EDD76_10198</name>
</gene>
<comment type="caution">
    <text evidence="1">The sequence shown here is derived from an EMBL/GenBank/DDBJ whole genome shotgun (WGS) entry which is preliminary data.</text>
</comment>